<name>A0AAE0UJF1_9TELE</name>
<keyword evidence="10" id="KW-1185">Reference proteome</keyword>
<dbReference type="InterPro" id="IPR051261">
    <property type="entry name" value="NLR"/>
</dbReference>
<keyword evidence="4" id="KW-0677">Repeat</keyword>
<dbReference type="Pfam" id="PF17776">
    <property type="entry name" value="NLRC4_HD2"/>
    <property type="match status" value="1"/>
</dbReference>
<comment type="subcellular location">
    <subcellularLocation>
        <location evidence="1">Cytoplasm</location>
    </subcellularLocation>
</comment>
<evidence type="ECO:0000256" key="6">
    <source>
        <dbReference type="ARBA" id="ARBA00022840"/>
    </source>
</evidence>
<dbReference type="Pfam" id="PF17779">
    <property type="entry name" value="WHD_NOD2"/>
    <property type="match status" value="1"/>
</dbReference>
<reference evidence="9" key="1">
    <citation type="submission" date="2023-06" db="EMBL/GenBank/DDBJ databases">
        <title>Male Hemibagrus guttatus genome.</title>
        <authorList>
            <person name="Bian C."/>
        </authorList>
    </citation>
    <scope>NUCLEOTIDE SEQUENCE</scope>
    <source>
        <strain evidence="9">Male_cb2023</strain>
        <tissue evidence="9">Muscle</tissue>
    </source>
</reference>
<dbReference type="GO" id="GO:0005524">
    <property type="term" value="F:ATP binding"/>
    <property type="evidence" value="ECO:0007669"/>
    <property type="project" value="UniProtKB-KW"/>
</dbReference>
<dbReference type="InterPro" id="IPR001611">
    <property type="entry name" value="Leu-rich_rpt"/>
</dbReference>
<dbReference type="Pfam" id="PF13516">
    <property type="entry name" value="LRR_6"/>
    <property type="match status" value="4"/>
</dbReference>
<keyword evidence="5" id="KW-0547">Nucleotide-binding</keyword>
<dbReference type="EMBL" id="JAUCMX010000028">
    <property type="protein sequence ID" value="KAK3508171.1"/>
    <property type="molecule type" value="Genomic_DNA"/>
</dbReference>
<dbReference type="Gene3D" id="3.80.10.10">
    <property type="entry name" value="Ribonuclease Inhibitor"/>
    <property type="match status" value="1"/>
</dbReference>
<feature type="compositionally biased region" description="Basic and acidic residues" evidence="7">
    <location>
        <begin position="47"/>
        <end position="58"/>
    </location>
</feature>
<sequence length="923" mass="105020">MTSNMSVSGKQDLKKDERMMEGKRSDSPEPSCVSMKSDRSMGLPNNFRDRDSSTDVRSQKTKSNISRNQLDSIFQELEHKVITLIKNQLKRFRKLLSPDYPACTEREVEDEEDLHSVREGALKITLHVLKNMNHTDLANTLHNKSVGSVYQPKLKSKLREKFKRINEGISQHGSSALLNEIYTELYITEGWSGDVNNEHEVRQIETVSRRPATQETAIKCNDLFRDKSIRSVLTKGVAGIGKTVSVQKFILDWTEGKANQDVFFMFPLPFRELNLMKQQNLSLMNLLHHFFPEMRELESVDCDSYKVVLIFDGLDECRLPLNFQKNERLCDVAESASVDVLLTNLIKGNLLPSALLWITSRPGAANQIPPERVDQVTEVRGFSDPQKEEYFRKRISDQSLANKIITHMKSSRSLYIMCHIPVFCWISATVLERMLGEAESGEIPKTLTQMFTHFLIFQIKHKHQKYHQKCDPDPQHTRESILALGKLAFQQLEKGNLIFYEEDLRECGIDVREVSVYSGVCTQIFREELGLHLGKVFSFVHLSVQEFLAALYTFFCFIFRKTNVLVEQNIGFFNFFRHPNMSDFLRSAVDKALQSENGHLDLFLRFFLGLSLESNQTLLRGLMPQTGSSSHSKQETVKYIKEKIRENPSPEKSINLFHCLNELNDHSLVQEVQTYLNREGDSRLRGTRLSPAQWSALVFVLLNSEQELDVFNLRKYDPSEECLLRLLPVVKASRKADLWNCNLTEESCRALSSVLTSNSSSLRELDLSNNKLQDSGVKLLSAGLNNPHCTLEKLSLCDCNLTEESCRVLSSVLTSNSSSLRELDLSYNKLQDSGVKLLSAGLNNPHCTLEKLSMWSCSITDEGCTVLASALRSNSSSHLRELNLNDNNPGESGVKLLSDLLKDPLCTLETLHIKNKKLTRSGV</sequence>
<evidence type="ECO:0000256" key="5">
    <source>
        <dbReference type="ARBA" id="ARBA00022741"/>
    </source>
</evidence>
<dbReference type="InterPro" id="IPR029495">
    <property type="entry name" value="NACHT-assoc"/>
</dbReference>
<dbReference type="AlphaFoldDB" id="A0AAE0UJF1"/>
<evidence type="ECO:0000259" key="8">
    <source>
        <dbReference type="PROSITE" id="PS50837"/>
    </source>
</evidence>
<dbReference type="FunFam" id="3.40.50.300:FF:000210">
    <property type="entry name" value="Si:dkey-16p6.1"/>
    <property type="match status" value="1"/>
</dbReference>
<feature type="compositionally biased region" description="Basic and acidic residues" evidence="7">
    <location>
        <begin position="11"/>
        <end position="27"/>
    </location>
</feature>
<proteinExistence type="predicted"/>
<evidence type="ECO:0000256" key="1">
    <source>
        <dbReference type="ARBA" id="ARBA00004496"/>
    </source>
</evidence>
<protein>
    <recommendedName>
        <fullName evidence="8">NACHT domain-containing protein</fullName>
    </recommendedName>
</protein>
<evidence type="ECO:0000313" key="9">
    <source>
        <dbReference type="EMBL" id="KAK3508171.1"/>
    </source>
</evidence>
<dbReference type="PANTHER" id="PTHR24106">
    <property type="entry name" value="NACHT, LRR AND CARD DOMAINS-CONTAINING"/>
    <property type="match status" value="1"/>
</dbReference>
<dbReference type="SMART" id="SM00368">
    <property type="entry name" value="LRR_RI"/>
    <property type="match status" value="6"/>
</dbReference>
<dbReference type="Gene3D" id="3.40.50.300">
    <property type="entry name" value="P-loop containing nucleotide triphosphate hydrolases"/>
    <property type="match status" value="1"/>
</dbReference>
<evidence type="ECO:0000256" key="7">
    <source>
        <dbReference type="SAM" id="MobiDB-lite"/>
    </source>
</evidence>
<feature type="domain" description="NACHT" evidence="8">
    <location>
        <begin position="230"/>
        <end position="364"/>
    </location>
</feature>
<dbReference type="InterPro" id="IPR041075">
    <property type="entry name" value="NOD1/2_WH"/>
</dbReference>
<organism evidence="9 10">
    <name type="scientific">Hemibagrus guttatus</name>
    <dbReference type="NCBI Taxonomy" id="175788"/>
    <lineage>
        <taxon>Eukaryota</taxon>
        <taxon>Metazoa</taxon>
        <taxon>Chordata</taxon>
        <taxon>Craniata</taxon>
        <taxon>Vertebrata</taxon>
        <taxon>Euteleostomi</taxon>
        <taxon>Actinopterygii</taxon>
        <taxon>Neopterygii</taxon>
        <taxon>Teleostei</taxon>
        <taxon>Ostariophysi</taxon>
        <taxon>Siluriformes</taxon>
        <taxon>Bagridae</taxon>
        <taxon>Hemibagrus</taxon>
    </lineage>
</organism>
<dbReference type="SMART" id="SM01288">
    <property type="entry name" value="FISNA"/>
    <property type="match status" value="1"/>
</dbReference>
<dbReference type="InterPro" id="IPR007111">
    <property type="entry name" value="NACHT_NTPase"/>
</dbReference>
<dbReference type="FunFam" id="3.80.10.10:FF:000100">
    <property type="entry name" value="Si:dkey-11n14.1"/>
    <property type="match status" value="1"/>
</dbReference>
<comment type="caution">
    <text evidence="9">The sequence shown here is derived from an EMBL/GenBank/DDBJ whole genome shotgun (WGS) entry which is preliminary data.</text>
</comment>
<dbReference type="InterPro" id="IPR041267">
    <property type="entry name" value="NLRP_HD2"/>
</dbReference>
<dbReference type="SUPFAM" id="SSF52540">
    <property type="entry name" value="P-loop containing nucleoside triphosphate hydrolases"/>
    <property type="match status" value="1"/>
</dbReference>
<evidence type="ECO:0000313" key="10">
    <source>
        <dbReference type="Proteomes" id="UP001274896"/>
    </source>
</evidence>
<keyword evidence="6" id="KW-0067">ATP-binding</keyword>
<dbReference type="PROSITE" id="PS50837">
    <property type="entry name" value="NACHT"/>
    <property type="match status" value="1"/>
</dbReference>
<gene>
    <name evidence="9" type="ORF">QTP70_015702</name>
</gene>
<evidence type="ECO:0000256" key="2">
    <source>
        <dbReference type="ARBA" id="ARBA00022490"/>
    </source>
</evidence>
<dbReference type="Proteomes" id="UP001274896">
    <property type="component" value="Unassembled WGS sequence"/>
</dbReference>
<dbReference type="Pfam" id="PF14484">
    <property type="entry name" value="FISNA"/>
    <property type="match status" value="1"/>
</dbReference>
<dbReference type="Pfam" id="PF05729">
    <property type="entry name" value="NACHT"/>
    <property type="match status" value="1"/>
</dbReference>
<dbReference type="SUPFAM" id="SSF52047">
    <property type="entry name" value="RNI-like"/>
    <property type="match status" value="1"/>
</dbReference>
<evidence type="ECO:0000256" key="4">
    <source>
        <dbReference type="ARBA" id="ARBA00022737"/>
    </source>
</evidence>
<dbReference type="PROSITE" id="PS51450">
    <property type="entry name" value="LRR"/>
    <property type="match status" value="2"/>
</dbReference>
<evidence type="ECO:0000256" key="3">
    <source>
        <dbReference type="ARBA" id="ARBA00022614"/>
    </source>
</evidence>
<accession>A0AAE0UJF1</accession>
<dbReference type="InterPro" id="IPR032675">
    <property type="entry name" value="LRR_dom_sf"/>
</dbReference>
<dbReference type="InterPro" id="IPR027417">
    <property type="entry name" value="P-loop_NTPase"/>
</dbReference>
<feature type="region of interest" description="Disordered" evidence="7">
    <location>
        <begin position="1"/>
        <end position="63"/>
    </location>
</feature>
<keyword evidence="3" id="KW-0433">Leucine-rich repeat</keyword>
<keyword evidence="2" id="KW-0963">Cytoplasm</keyword>
<dbReference type="GO" id="GO:0005737">
    <property type="term" value="C:cytoplasm"/>
    <property type="evidence" value="ECO:0007669"/>
    <property type="project" value="UniProtKB-SubCell"/>
</dbReference>